<feature type="region of interest" description="Disordered" evidence="1">
    <location>
        <begin position="842"/>
        <end position="997"/>
    </location>
</feature>
<feature type="compositionally biased region" description="Gly residues" evidence="1">
    <location>
        <begin position="966"/>
        <end position="976"/>
    </location>
</feature>
<name>A0A8T0MZT2_PANVG</name>
<dbReference type="InterPro" id="IPR003892">
    <property type="entry name" value="CUE"/>
</dbReference>
<feature type="region of interest" description="Disordered" evidence="1">
    <location>
        <begin position="1"/>
        <end position="78"/>
    </location>
</feature>
<dbReference type="InterPro" id="IPR041800">
    <property type="entry name" value="ASCC2_CUE"/>
</dbReference>
<comment type="caution">
    <text evidence="3">The sequence shown here is derived from an EMBL/GenBank/DDBJ whole genome shotgun (WGS) entry which is preliminary data.</text>
</comment>
<feature type="compositionally biased region" description="Gly residues" evidence="1">
    <location>
        <begin position="903"/>
        <end position="915"/>
    </location>
</feature>
<feature type="region of interest" description="Disordered" evidence="1">
    <location>
        <begin position="753"/>
        <end position="778"/>
    </location>
</feature>
<protein>
    <recommendedName>
        <fullName evidence="2">CUE domain-containing protein</fullName>
    </recommendedName>
</protein>
<dbReference type="Proteomes" id="UP000823388">
    <property type="component" value="Chromosome 9N"/>
</dbReference>
<feature type="compositionally biased region" description="Low complexity" evidence="1">
    <location>
        <begin position="52"/>
        <end position="78"/>
    </location>
</feature>
<accession>A0A8T0MZT2</accession>
<evidence type="ECO:0000313" key="3">
    <source>
        <dbReference type="EMBL" id="KAG2542670.1"/>
    </source>
</evidence>
<dbReference type="PANTHER" id="PTHR21494">
    <property type="entry name" value="ACTIVATING SIGNAL COINTEGRATOR 1 COMPLEX SUBUNIT 2 ASC-1 COMPLEX SUBUNIT P100"/>
    <property type="match status" value="1"/>
</dbReference>
<feature type="domain" description="CUE" evidence="2">
    <location>
        <begin position="520"/>
        <end position="563"/>
    </location>
</feature>
<dbReference type="AlphaFoldDB" id="A0A8T0MZT2"/>
<feature type="compositionally biased region" description="Low complexity" evidence="1">
    <location>
        <begin position="621"/>
        <end position="695"/>
    </location>
</feature>
<proteinExistence type="predicted"/>
<dbReference type="InterPro" id="IPR009060">
    <property type="entry name" value="UBA-like_sf"/>
</dbReference>
<dbReference type="PROSITE" id="PS51140">
    <property type="entry name" value="CUE"/>
    <property type="match status" value="1"/>
</dbReference>
<dbReference type="Gene3D" id="1.10.8.10">
    <property type="entry name" value="DNA helicase RuvA subunit, C-terminal domain"/>
    <property type="match status" value="1"/>
</dbReference>
<feature type="compositionally biased region" description="Polar residues" evidence="1">
    <location>
        <begin position="1"/>
        <end position="12"/>
    </location>
</feature>
<feature type="compositionally biased region" description="Basic residues" evidence="1">
    <location>
        <begin position="13"/>
        <end position="22"/>
    </location>
</feature>
<feature type="region of interest" description="Disordered" evidence="1">
    <location>
        <begin position="620"/>
        <end position="713"/>
    </location>
</feature>
<evidence type="ECO:0000313" key="4">
    <source>
        <dbReference type="Proteomes" id="UP000823388"/>
    </source>
</evidence>
<evidence type="ECO:0000256" key="1">
    <source>
        <dbReference type="SAM" id="MobiDB-lite"/>
    </source>
</evidence>
<dbReference type="SMART" id="SM00546">
    <property type="entry name" value="CUE"/>
    <property type="match status" value="1"/>
</dbReference>
<dbReference type="Pfam" id="PF02845">
    <property type="entry name" value="CUE"/>
    <property type="match status" value="1"/>
</dbReference>
<reference evidence="3 4" key="1">
    <citation type="submission" date="2020-05" db="EMBL/GenBank/DDBJ databases">
        <title>WGS assembly of Panicum virgatum.</title>
        <authorList>
            <person name="Lovell J.T."/>
            <person name="Jenkins J."/>
            <person name="Shu S."/>
            <person name="Juenger T.E."/>
            <person name="Schmutz J."/>
        </authorList>
    </citation>
    <scope>NUCLEOTIDE SEQUENCE [LARGE SCALE GENOMIC DNA]</scope>
    <source>
        <strain evidence="4">cv. AP13</strain>
    </source>
</reference>
<feature type="compositionally biased region" description="Basic residues" evidence="1">
    <location>
        <begin position="977"/>
        <end position="991"/>
    </location>
</feature>
<organism evidence="3 4">
    <name type="scientific">Panicum virgatum</name>
    <name type="common">Blackwell switchgrass</name>
    <dbReference type="NCBI Taxonomy" id="38727"/>
    <lineage>
        <taxon>Eukaryota</taxon>
        <taxon>Viridiplantae</taxon>
        <taxon>Streptophyta</taxon>
        <taxon>Embryophyta</taxon>
        <taxon>Tracheophyta</taxon>
        <taxon>Spermatophyta</taxon>
        <taxon>Magnoliopsida</taxon>
        <taxon>Liliopsida</taxon>
        <taxon>Poales</taxon>
        <taxon>Poaceae</taxon>
        <taxon>PACMAD clade</taxon>
        <taxon>Panicoideae</taxon>
        <taxon>Panicodae</taxon>
        <taxon>Paniceae</taxon>
        <taxon>Panicinae</taxon>
        <taxon>Panicum</taxon>
        <taxon>Panicum sect. Hiantes</taxon>
    </lineage>
</organism>
<dbReference type="GO" id="GO:0043130">
    <property type="term" value="F:ubiquitin binding"/>
    <property type="evidence" value="ECO:0007669"/>
    <property type="project" value="InterPro"/>
</dbReference>
<evidence type="ECO:0000259" key="2">
    <source>
        <dbReference type="PROSITE" id="PS51140"/>
    </source>
</evidence>
<dbReference type="CDD" id="cd14364">
    <property type="entry name" value="CUE_ASCC2"/>
    <property type="match status" value="1"/>
</dbReference>
<dbReference type="PANTHER" id="PTHR21494:SF0">
    <property type="entry name" value="ACTIVATING SIGNAL COINTEGRATOR 1 COMPLEX SUBUNIT 2"/>
    <property type="match status" value="1"/>
</dbReference>
<dbReference type="OrthoDB" id="5577209at2759"/>
<feature type="compositionally biased region" description="Polar residues" evidence="1">
    <location>
        <begin position="762"/>
        <end position="777"/>
    </location>
</feature>
<dbReference type="EMBL" id="CM029054">
    <property type="protein sequence ID" value="KAG2542670.1"/>
    <property type="molecule type" value="Genomic_DNA"/>
</dbReference>
<gene>
    <name evidence="3" type="ORF">PVAP13_9NG653600</name>
</gene>
<keyword evidence="4" id="KW-1185">Reference proteome</keyword>
<sequence>MSSAPPSHQSKPSQHRRQHHNPGPRQPPPQQQRYVPKYASPAAPKPSPPSQPSLSTALRSSTASTSASGSGRSTSSRVGGAAADGFVAYLPHDEAVAAGLGGLDAHESQTVVDLLNDALAALLRAKPRDFWRQVAQNTSLHDFLDSYLQFRHRWYDLPHRSPKGAVAGLVVGELELCRRVFMVLYRISSNKDPGAGRVESLSMKEHTALLMEKKLLDLPKLLDICAIYEHDNNKLTSSLVTNTINVQPNDLDGINIVIPQFLSIFHTMHDRCMTSLQVLTSTGSIDNGHVQLHKDFLEVLDFINDAIVTLDSFVGAYQPAALLFCTNFEMNYGVEELLNALSRLYDSLLPSLLQGFKVISKFHSNGEASPDSMLSDTALGIRMLSMRTVRFGWRLLHYCYLNDQLKEHDAQTSTKMFPANVEDPMIRGDILVQTLKDINREATYSSQLNHGDTFLQSLEKEFQLMSQIHNIRNKGWIYMDDEQFQFISRLCGSKTWNSIPDLPVSSHGGELQQRDEEMAMVESKISQIRDLFPDYGKGFLAACLEAYNLNPEEVIQRILEGTLHQDLLALDTSLEEMPQKKLAPTTVKDKGKGLLVETAPQITAKPHKVAQARYIVQDGPSSATSSASQGPSSANSSTSQGPSSANSSASQGPSSANSSALQGPSSAISSASQGPSSAVSSESQRSSAMSSVSSVPQGRFTRKANDDLPDTAIMDSKNAKDAVRSVILDSQYEYEDEYDDSFDDLGFSVVESSYEETDGTNDTDTSSHGPRWSSQKKPQFYVKDGKNYSYKVAGSVAVSSAREAAVMRQTQKDTIYGLGRGGNVPFGVPNRQHIDEEEVDVANNYGRGVSNPRGQGRRGGRGQGRPLEENENPSGQGYGRAGKRGGWNQVSMAEENGSFNGQQGFGRGGRRGGSNQGSPPEEDANSLGRQQGFGRGARRGGRNHDHSAEDNEDHDPAHGFARGGPAPRGGGPGRGGGRNHHRRDRAMKKHMQGLTGL</sequence>
<dbReference type="InterPro" id="IPR052586">
    <property type="entry name" value="ASCC2"/>
</dbReference>
<dbReference type="SUPFAM" id="SSF46934">
    <property type="entry name" value="UBA-like"/>
    <property type="match status" value="1"/>
</dbReference>
<feature type="compositionally biased region" description="Basic and acidic residues" evidence="1">
    <location>
        <begin position="942"/>
        <end position="957"/>
    </location>
</feature>